<proteinExistence type="predicted"/>
<dbReference type="AlphaFoldDB" id="A0A4P6U1Z7"/>
<sequence length="74" mass="8163">MAADIPVVIYPPAPDGGRRVRIGDRFVGMAYTVLDVVEFLRRAGPEVLASIEETDVVGAGWIEWRGAGPREWPR</sequence>
<dbReference type="KEGG" id="sseo:D0Z67_28780"/>
<evidence type="ECO:0000313" key="1">
    <source>
        <dbReference type="EMBL" id="QBJ93870.1"/>
    </source>
</evidence>
<dbReference type="GeneID" id="300102902"/>
<dbReference type="STRING" id="73044.GCA_000725795_00703"/>
<dbReference type="RefSeq" id="WP_031179544.1">
    <property type="nucleotide sequence ID" value="NZ_CP032229.1"/>
</dbReference>
<dbReference type="OrthoDB" id="4255520at2"/>
<organism evidence="1 2">
    <name type="scientific">Streptomyces seoulensis</name>
    <dbReference type="NCBI Taxonomy" id="73044"/>
    <lineage>
        <taxon>Bacteria</taxon>
        <taxon>Bacillati</taxon>
        <taxon>Actinomycetota</taxon>
        <taxon>Actinomycetes</taxon>
        <taxon>Kitasatosporales</taxon>
        <taxon>Streptomycetaceae</taxon>
        <taxon>Streptomyces</taxon>
    </lineage>
</organism>
<protein>
    <submittedName>
        <fullName evidence="1">Uncharacterized protein</fullName>
    </submittedName>
</protein>
<gene>
    <name evidence="1" type="ORF">D0Z67_28780</name>
</gene>
<accession>A0A4P6U1Z7</accession>
<evidence type="ECO:0000313" key="2">
    <source>
        <dbReference type="Proteomes" id="UP000292547"/>
    </source>
</evidence>
<name>A0A4P6U1Z7_STRSO</name>
<dbReference type="Proteomes" id="UP000292547">
    <property type="component" value="Chromosome"/>
</dbReference>
<dbReference type="EMBL" id="CP032229">
    <property type="protein sequence ID" value="QBJ93870.1"/>
    <property type="molecule type" value="Genomic_DNA"/>
</dbReference>
<keyword evidence="2" id="KW-1185">Reference proteome</keyword>
<reference evidence="1 2" key="1">
    <citation type="submission" date="2018-08" db="EMBL/GenBank/DDBJ databases">
        <title>The complete genome sequence of Streptomyces seoulensis, a pioneer strain for nickel superoxide dismutase discovery.</title>
        <authorList>
            <person name="Shin J."/>
            <person name="Lee J.-S."/>
            <person name="Lee E.-J."/>
            <person name="Youn H.-D."/>
        </authorList>
    </citation>
    <scope>NUCLEOTIDE SEQUENCE [LARGE SCALE GENOMIC DNA]</scope>
    <source>
        <strain evidence="1 2">KCTC 9819</strain>
    </source>
</reference>